<gene>
    <name evidence="7" type="ORF">SmJEL517_g02272</name>
</gene>
<dbReference type="PROSITE" id="PS51299">
    <property type="entry name" value="HTH_APSES"/>
    <property type="match status" value="1"/>
</dbReference>
<dbReference type="PROSITE" id="PS50088">
    <property type="entry name" value="ANK_REPEAT"/>
    <property type="match status" value="1"/>
</dbReference>
<comment type="caution">
    <text evidence="7">The sequence shown here is derived from an EMBL/GenBank/DDBJ whole genome shotgun (WGS) entry which is preliminary data.</text>
</comment>
<dbReference type="InterPro" id="IPR051642">
    <property type="entry name" value="SWI6-like"/>
</dbReference>
<dbReference type="SMART" id="SM01252">
    <property type="entry name" value="KilA-N"/>
    <property type="match status" value="1"/>
</dbReference>
<organism evidence="7 8">
    <name type="scientific">Synchytrium microbalum</name>
    <dbReference type="NCBI Taxonomy" id="1806994"/>
    <lineage>
        <taxon>Eukaryota</taxon>
        <taxon>Fungi</taxon>
        <taxon>Fungi incertae sedis</taxon>
        <taxon>Chytridiomycota</taxon>
        <taxon>Chytridiomycota incertae sedis</taxon>
        <taxon>Chytridiomycetes</taxon>
        <taxon>Synchytriales</taxon>
        <taxon>Synchytriaceae</taxon>
        <taxon>Synchytrium</taxon>
    </lineage>
</organism>
<dbReference type="InterPro" id="IPR018004">
    <property type="entry name" value="KilA/APSES_HTH"/>
</dbReference>
<dbReference type="GeneID" id="42003497"/>
<dbReference type="RefSeq" id="XP_031025787.1">
    <property type="nucleotide sequence ID" value="XM_031168200.1"/>
</dbReference>
<dbReference type="InterPro" id="IPR036770">
    <property type="entry name" value="Ankyrin_rpt-contain_sf"/>
</dbReference>
<dbReference type="EMBL" id="QEAO01000009">
    <property type="protein sequence ID" value="TPX35260.1"/>
    <property type="molecule type" value="Genomic_DNA"/>
</dbReference>
<protein>
    <recommendedName>
        <fullName evidence="6">HTH APSES-type domain-containing protein</fullName>
    </recommendedName>
</protein>
<dbReference type="PANTHER" id="PTHR43828">
    <property type="entry name" value="ASPARAGINASE"/>
    <property type="match status" value="1"/>
</dbReference>
<dbReference type="InterPro" id="IPR036887">
    <property type="entry name" value="HTH_APSES_sf"/>
</dbReference>
<dbReference type="OrthoDB" id="6718656at2759"/>
<dbReference type="FunFam" id="3.10.260.10:FF:000001">
    <property type="entry name" value="APSES transcription factor (MbpA)"/>
    <property type="match status" value="1"/>
</dbReference>
<evidence type="ECO:0000256" key="2">
    <source>
        <dbReference type="ARBA" id="ARBA00023043"/>
    </source>
</evidence>
<evidence type="ECO:0000256" key="4">
    <source>
        <dbReference type="SAM" id="Coils"/>
    </source>
</evidence>
<dbReference type="STRING" id="1806994.A0A507C169"/>
<dbReference type="GO" id="GO:0003677">
    <property type="term" value="F:DNA binding"/>
    <property type="evidence" value="ECO:0007669"/>
    <property type="project" value="InterPro"/>
</dbReference>
<dbReference type="InterPro" id="IPR003163">
    <property type="entry name" value="Tscrpt_reg_HTH_APSES-type"/>
</dbReference>
<evidence type="ECO:0000256" key="1">
    <source>
        <dbReference type="ARBA" id="ARBA00022737"/>
    </source>
</evidence>
<accession>A0A507C169</accession>
<dbReference type="PROSITE" id="PS50297">
    <property type="entry name" value="ANK_REP_REGION"/>
    <property type="match status" value="1"/>
</dbReference>
<name>A0A507C169_9FUNG</name>
<feature type="domain" description="HTH APSES-type" evidence="6">
    <location>
        <begin position="7"/>
        <end position="114"/>
    </location>
</feature>
<reference evidence="7 8" key="1">
    <citation type="journal article" date="2019" name="Sci. Rep.">
        <title>Comparative genomics of chytrid fungi reveal insights into the obligate biotrophic and pathogenic lifestyle of Synchytrium endobioticum.</title>
        <authorList>
            <person name="van de Vossenberg B.T.L.H."/>
            <person name="Warris S."/>
            <person name="Nguyen H.D.T."/>
            <person name="van Gent-Pelzer M.P.E."/>
            <person name="Joly D.L."/>
            <person name="van de Geest H.C."/>
            <person name="Bonants P.J.M."/>
            <person name="Smith D.S."/>
            <person name="Levesque C.A."/>
            <person name="van der Lee T.A.J."/>
        </authorList>
    </citation>
    <scope>NUCLEOTIDE SEQUENCE [LARGE SCALE GENOMIC DNA]</scope>
    <source>
        <strain evidence="7 8">JEL517</strain>
    </source>
</reference>
<evidence type="ECO:0000259" key="6">
    <source>
        <dbReference type="PROSITE" id="PS51299"/>
    </source>
</evidence>
<feature type="coiled-coil region" evidence="4">
    <location>
        <begin position="518"/>
        <end position="637"/>
    </location>
</feature>
<feature type="repeat" description="ANK" evidence="3">
    <location>
        <begin position="269"/>
        <end position="301"/>
    </location>
</feature>
<keyword evidence="4" id="KW-0175">Coiled coil</keyword>
<dbReference type="Pfam" id="PF04383">
    <property type="entry name" value="KilA-N"/>
    <property type="match status" value="1"/>
</dbReference>
<evidence type="ECO:0000313" key="7">
    <source>
        <dbReference type="EMBL" id="TPX35260.1"/>
    </source>
</evidence>
<dbReference type="Pfam" id="PF13637">
    <property type="entry name" value="Ank_4"/>
    <property type="match status" value="1"/>
</dbReference>
<proteinExistence type="predicted"/>
<dbReference type="SUPFAM" id="SSF54616">
    <property type="entry name" value="DNA-binding domain of Mlu1-box binding protein MBP1"/>
    <property type="match status" value="1"/>
</dbReference>
<dbReference type="InterPro" id="IPR002110">
    <property type="entry name" value="Ankyrin_rpt"/>
</dbReference>
<evidence type="ECO:0000256" key="3">
    <source>
        <dbReference type="PROSITE-ProRule" id="PRU00023"/>
    </source>
</evidence>
<keyword evidence="1" id="KW-0677">Repeat</keyword>
<evidence type="ECO:0000256" key="5">
    <source>
        <dbReference type="SAM" id="MobiDB-lite"/>
    </source>
</evidence>
<dbReference type="Proteomes" id="UP000319731">
    <property type="component" value="Unassembled WGS sequence"/>
</dbReference>
<dbReference type="AlphaFoldDB" id="A0A507C169"/>
<feature type="compositionally biased region" description="Basic and acidic residues" evidence="5">
    <location>
        <begin position="192"/>
        <end position="209"/>
    </location>
</feature>
<keyword evidence="2 3" id="KW-0040">ANK repeat</keyword>
<dbReference type="GO" id="GO:0033309">
    <property type="term" value="C:SBF transcription complex"/>
    <property type="evidence" value="ECO:0007669"/>
    <property type="project" value="TreeGrafter"/>
</dbReference>
<evidence type="ECO:0000313" key="8">
    <source>
        <dbReference type="Proteomes" id="UP000319731"/>
    </source>
</evidence>
<feature type="region of interest" description="Disordered" evidence="5">
    <location>
        <begin position="152"/>
        <end position="224"/>
    </location>
</feature>
<dbReference type="SUPFAM" id="SSF48403">
    <property type="entry name" value="Ankyrin repeat"/>
    <property type="match status" value="1"/>
</dbReference>
<dbReference type="GO" id="GO:0001228">
    <property type="term" value="F:DNA-binding transcription activator activity, RNA polymerase II-specific"/>
    <property type="evidence" value="ECO:0007669"/>
    <property type="project" value="UniProtKB-ARBA"/>
</dbReference>
<keyword evidence="8" id="KW-1185">Reference proteome</keyword>
<dbReference type="GO" id="GO:0030907">
    <property type="term" value="C:MBF transcription complex"/>
    <property type="evidence" value="ECO:0007669"/>
    <property type="project" value="TreeGrafter"/>
</dbReference>
<sequence length="661" mass="73598">MAEAPVIYEAVYSGVPVYEMMVQDNIPIMRRTSDSWLNGTQILKICGLSKPKRTKILEKEVLLGQHEKIQGGYGKYQGTWIPMEQGRALAQRYGVEDIILPILLFDPTTQSVGPKPASIRAAEAAASAATRASQRQKRAPIPLVDTYYGIPPGEEEASSNQAYSPRSPYAYNNGGASGRRSKGQDWGAGFADGKEEQLGRMDDISDRRAASPSPMPIGSRRQREVMTHEQRQREALMNIFIDDAAATLDVLRESHPPFQIDLEFILDDQNHTALHWAAALARINVMKALLAAGADVHRVNINGETPLIRCVMVTNNYDSETFQQTFDFLRDAVRHVDHDNRTIFHHIACTAGVRGRSAAAKTYISVVSNYFESHPRVDDATFLDAQDKAGDTALHIACRVSCKTVAQSLVRLGCRRDIPNSAGVKAEDLSKDYPKLLRVLTTDISDFTDVAMESSDEEFEDVDEDVPTPPPIADDADFAYGSSVEARERILANGAGAQLISVVQDIVDDAQREFRILARQTEEEIRITQDEMNAASDQLEQARKEQDQLQAASLQLEEVKDRVRILQRQLERMVKIRISNLETPPPAASVTPEELAAELAQLRRRLDYSSDAKKRLSEETETSRAAAEERIKRLKRLISICTELPEDEVVVEDLVEALTSE</sequence>
<dbReference type="Gene3D" id="1.25.40.20">
    <property type="entry name" value="Ankyrin repeat-containing domain"/>
    <property type="match status" value="1"/>
</dbReference>
<dbReference type="Gene3D" id="3.10.260.10">
    <property type="entry name" value="Transcription regulator HTH, APSES-type DNA-binding domain"/>
    <property type="match status" value="1"/>
</dbReference>
<dbReference type="PANTHER" id="PTHR43828:SF3">
    <property type="entry name" value="CHROMO DOMAIN-CONTAINING PROTEIN"/>
    <property type="match status" value="1"/>
</dbReference>
<dbReference type="SMART" id="SM00248">
    <property type="entry name" value="ANK"/>
    <property type="match status" value="2"/>
</dbReference>